<dbReference type="InterPro" id="IPR025272">
    <property type="entry name" value="SocA_Panacea"/>
</dbReference>
<protein>
    <submittedName>
        <fullName evidence="2">DUF4065 domain-containing protein</fullName>
    </submittedName>
</protein>
<evidence type="ECO:0000259" key="1">
    <source>
        <dbReference type="Pfam" id="PF13274"/>
    </source>
</evidence>
<dbReference type="AlphaFoldDB" id="A0A7G9G6X6"/>
<dbReference type="Proteomes" id="UP000515823">
    <property type="component" value="Chromosome"/>
</dbReference>
<organism evidence="2 3">
    <name type="scientific">Qiania dongpingensis</name>
    <dbReference type="NCBI Taxonomy" id="2763669"/>
    <lineage>
        <taxon>Bacteria</taxon>
        <taxon>Bacillati</taxon>
        <taxon>Bacillota</taxon>
        <taxon>Clostridia</taxon>
        <taxon>Lachnospirales</taxon>
        <taxon>Lachnospiraceae</taxon>
        <taxon>Qiania</taxon>
    </lineage>
</organism>
<dbReference type="RefSeq" id="WP_249304089.1">
    <property type="nucleotide sequence ID" value="NZ_CP060634.1"/>
</dbReference>
<gene>
    <name evidence="2" type="ORF">H9Q78_05345</name>
</gene>
<sequence>MYNVLDVSRYIINYSIDKHCGMSNLKLQKILYYVQAAFLVELNRKCFSSDIIAWELGPVIPEVYYEYKMYGRDNIPAQESREEVSFDSNKMRMIKKEINESIKEVDCELIKRVVDSYMNVTNPFLLVQKTHSETPWINTCNNGVIKCELMKEYYANNRNKLYND</sequence>
<reference evidence="2 3" key="1">
    <citation type="submission" date="2020-08" db="EMBL/GenBank/DDBJ databases">
        <authorList>
            <person name="Liu C."/>
            <person name="Sun Q."/>
        </authorList>
    </citation>
    <scope>NUCLEOTIDE SEQUENCE [LARGE SCALE GENOMIC DNA]</scope>
    <source>
        <strain evidence="2 3">NSJ-38</strain>
    </source>
</reference>
<name>A0A7G9G6X6_9FIRM</name>
<keyword evidence="3" id="KW-1185">Reference proteome</keyword>
<dbReference type="Pfam" id="PF13274">
    <property type="entry name" value="SocA_Panacea"/>
    <property type="match status" value="1"/>
</dbReference>
<evidence type="ECO:0000313" key="2">
    <source>
        <dbReference type="EMBL" id="QNM06558.1"/>
    </source>
</evidence>
<feature type="domain" description="Antitoxin SocA-like Panacea" evidence="1">
    <location>
        <begin position="27"/>
        <end position="136"/>
    </location>
</feature>
<dbReference type="EMBL" id="CP060634">
    <property type="protein sequence ID" value="QNM06558.1"/>
    <property type="molecule type" value="Genomic_DNA"/>
</dbReference>
<accession>A0A7G9G6X6</accession>
<dbReference type="KEGG" id="qdo:H9Q78_05345"/>
<proteinExistence type="predicted"/>
<evidence type="ECO:0000313" key="3">
    <source>
        <dbReference type="Proteomes" id="UP000515823"/>
    </source>
</evidence>